<gene>
    <name evidence="1" type="ORF">M9H77_04188</name>
</gene>
<protein>
    <submittedName>
        <fullName evidence="1">Uncharacterized protein</fullName>
    </submittedName>
</protein>
<dbReference type="EMBL" id="CM044701">
    <property type="protein sequence ID" value="KAI5682960.1"/>
    <property type="molecule type" value="Genomic_DNA"/>
</dbReference>
<organism evidence="1 2">
    <name type="scientific">Catharanthus roseus</name>
    <name type="common">Madagascar periwinkle</name>
    <name type="synonym">Vinca rosea</name>
    <dbReference type="NCBI Taxonomy" id="4058"/>
    <lineage>
        <taxon>Eukaryota</taxon>
        <taxon>Viridiplantae</taxon>
        <taxon>Streptophyta</taxon>
        <taxon>Embryophyta</taxon>
        <taxon>Tracheophyta</taxon>
        <taxon>Spermatophyta</taxon>
        <taxon>Magnoliopsida</taxon>
        <taxon>eudicotyledons</taxon>
        <taxon>Gunneridae</taxon>
        <taxon>Pentapetalae</taxon>
        <taxon>asterids</taxon>
        <taxon>lamiids</taxon>
        <taxon>Gentianales</taxon>
        <taxon>Apocynaceae</taxon>
        <taxon>Rauvolfioideae</taxon>
        <taxon>Vinceae</taxon>
        <taxon>Catharanthinae</taxon>
        <taxon>Catharanthus</taxon>
    </lineage>
</organism>
<keyword evidence="2" id="KW-1185">Reference proteome</keyword>
<accession>A0ACC0CDI7</accession>
<comment type="caution">
    <text evidence="1">The sequence shown here is derived from an EMBL/GenBank/DDBJ whole genome shotgun (WGS) entry which is preliminary data.</text>
</comment>
<proteinExistence type="predicted"/>
<reference evidence="2" key="1">
    <citation type="journal article" date="2023" name="Nat. Plants">
        <title>Single-cell RNA sequencing provides a high-resolution roadmap for understanding the multicellular compartmentation of specialized metabolism.</title>
        <authorList>
            <person name="Sun S."/>
            <person name="Shen X."/>
            <person name="Li Y."/>
            <person name="Li Y."/>
            <person name="Wang S."/>
            <person name="Li R."/>
            <person name="Zhang H."/>
            <person name="Shen G."/>
            <person name="Guo B."/>
            <person name="Wei J."/>
            <person name="Xu J."/>
            <person name="St-Pierre B."/>
            <person name="Chen S."/>
            <person name="Sun C."/>
        </authorList>
    </citation>
    <scope>NUCLEOTIDE SEQUENCE [LARGE SCALE GENOMIC DNA]</scope>
</reference>
<sequence>MRGSAKQNNDKSRVKVKVFALDGQPIDTEANVVEVVVSMHFIKYILISSSVMHYPLIVSIPMGVSKSTEVWTGCLNIILMWIVDGSWRIVLYVASAPYYGFFRRREKGRNTIEGLAQTVLRRTSPHALRWDGRLVESQEGLETKVGLRANLVPDSFHGGQLLHGTIFSNSTIEAALMCLGSARLTNCAQTPHIGSVAWFYVMGECGCYENRVLVWCLVSNGYEMPKLVSNNLVIGSRFFPWRPTFAWNDFFKFKYRSCTDVSWFDDFGTRDGTVSC</sequence>
<name>A0ACC0CDI7_CATRO</name>
<dbReference type="Proteomes" id="UP001060085">
    <property type="component" value="Linkage Group LG01"/>
</dbReference>
<evidence type="ECO:0000313" key="1">
    <source>
        <dbReference type="EMBL" id="KAI5682960.1"/>
    </source>
</evidence>
<evidence type="ECO:0000313" key="2">
    <source>
        <dbReference type="Proteomes" id="UP001060085"/>
    </source>
</evidence>